<dbReference type="AlphaFoldDB" id="A0AA40AJH8"/>
<organism evidence="2 3">
    <name type="scientific">Lasiosphaeria miniovina</name>
    <dbReference type="NCBI Taxonomy" id="1954250"/>
    <lineage>
        <taxon>Eukaryota</taxon>
        <taxon>Fungi</taxon>
        <taxon>Dikarya</taxon>
        <taxon>Ascomycota</taxon>
        <taxon>Pezizomycotina</taxon>
        <taxon>Sordariomycetes</taxon>
        <taxon>Sordariomycetidae</taxon>
        <taxon>Sordariales</taxon>
        <taxon>Lasiosphaeriaceae</taxon>
        <taxon>Lasiosphaeria</taxon>
    </lineage>
</organism>
<comment type="caution">
    <text evidence="2">The sequence shown here is derived from an EMBL/GenBank/DDBJ whole genome shotgun (WGS) entry which is preliminary data.</text>
</comment>
<dbReference type="EMBL" id="JAUIRO010000004">
    <property type="protein sequence ID" value="KAK0716920.1"/>
    <property type="molecule type" value="Genomic_DNA"/>
</dbReference>
<name>A0AA40AJH8_9PEZI</name>
<keyword evidence="3" id="KW-1185">Reference proteome</keyword>
<feature type="transmembrane region" description="Helical" evidence="1">
    <location>
        <begin position="39"/>
        <end position="60"/>
    </location>
</feature>
<evidence type="ECO:0000256" key="1">
    <source>
        <dbReference type="SAM" id="Phobius"/>
    </source>
</evidence>
<dbReference type="GeneID" id="85317367"/>
<proteinExistence type="predicted"/>
<protein>
    <submittedName>
        <fullName evidence="2">Uncharacterized protein</fullName>
    </submittedName>
</protein>
<evidence type="ECO:0000313" key="2">
    <source>
        <dbReference type="EMBL" id="KAK0716920.1"/>
    </source>
</evidence>
<keyword evidence="1" id="KW-0472">Membrane</keyword>
<reference evidence="2" key="1">
    <citation type="submission" date="2023-06" db="EMBL/GenBank/DDBJ databases">
        <title>Genome-scale phylogeny and comparative genomics of the fungal order Sordariales.</title>
        <authorList>
            <consortium name="Lawrence Berkeley National Laboratory"/>
            <person name="Hensen N."/>
            <person name="Bonometti L."/>
            <person name="Westerberg I."/>
            <person name="Brannstrom I.O."/>
            <person name="Guillou S."/>
            <person name="Cros-Aarteil S."/>
            <person name="Calhoun S."/>
            <person name="Haridas S."/>
            <person name="Kuo A."/>
            <person name="Mondo S."/>
            <person name="Pangilinan J."/>
            <person name="Riley R."/>
            <person name="LaButti K."/>
            <person name="Andreopoulos B."/>
            <person name="Lipzen A."/>
            <person name="Chen C."/>
            <person name="Yanf M."/>
            <person name="Daum C."/>
            <person name="Ng V."/>
            <person name="Clum A."/>
            <person name="Steindorff A."/>
            <person name="Ohm R."/>
            <person name="Martin F."/>
            <person name="Silar P."/>
            <person name="Natvig D."/>
            <person name="Lalanne C."/>
            <person name="Gautier V."/>
            <person name="Ament-velasquez S.L."/>
            <person name="Kruys A."/>
            <person name="Hutchinson M.I."/>
            <person name="Powell A.J."/>
            <person name="Barry K."/>
            <person name="Miller A.N."/>
            <person name="Grigoriev I.V."/>
            <person name="Debuchy R."/>
            <person name="Gladieux P."/>
            <person name="Thoren M.H."/>
            <person name="Johannesson H."/>
        </authorList>
    </citation>
    <scope>NUCLEOTIDE SEQUENCE</scope>
    <source>
        <strain evidence="2">SMH2392-1A</strain>
    </source>
</reference>
<sequence length="103" mass="11313">MRKKASWGKTRGASLFYGMMTLNFMDPCIITGWQGLFCHFTLSVFCTPVLGLGIGLITGISGKRRDGILGCLGVYGFVRTRHCPDHKIEFVSCVSGLQLPARL</sequence>
<gene>
    <name evidence="2" type="ORF">B0T26DRAFT_270168</name>
</gene>
<dbReference type="RefSeq" id="XP_060295713.1">
    <property type="nucleotide sequence ID" value="XM_060434097.1"/>
</dbReference>
<feature type="transmembrane region" description="Helical" evidence="1">
    <location>
        <begin position="12"/>
        <end position="33"/>
    </location>
</feature>
<accession>A0AA40AJH8</accession>
<evidence type="ECO:0000313" key="3">
    <source>
        <dbReference type="Proteomes" id="UP001172101"/>
    </source>
</evidence>
<dbReference type="Proteomes" id="UP001172101">
    <property type="component" value="Unassembled WGS sequence"/>
</dbReference>
<keyword evidence="1" id="KW-0812">Transmembrane</keyword>
<keyword evidence="1" id="KW-1133">Transmembrane helix</keyword>